<evidence type="ECO:0000313" key="1">
    <source>
        <dbReference type="EMBL" id="EUB53966.1"/>
    </source>
</evidence>
<dbReference type="KEGG" id="egl:EGR_11177"/>
<dbReference type="EMBL" id="APAU02000453">
    <property type="protein sequence ID" value="EUB53966.1"/>
    <property type="molecule type" value="Genomic_DNA"/>
</dbReference>
<comment type="caution">
    <text evidence="1">The sequence shown here is derived from an EMBL/GenBank/DDBJ whole genome shotgun (WGS) entry which is preliminary data.</text>
</comment>
<reference evidence="1 2" key="1">
    <citation type="journal article" date="2013" name="Nat. Genet.">
        <title>The genome of the hydatid tapeworm Echinococcus granulosus.</title>
        <authorList>
            <person name="Zheng H."/>
            <person name="Zhang W."/>
            <person name="Zhang L."/>
            <person name="Zhang Z."/>
            <person name="Li J."/>
            <person name="Lu G."/>
            <person name="Zhu Y."/>
            <person name="Wang Y."/>
            <person name="Huang Y."/>
            <person name="Liu J."/>
            <person name="Kang H."/>
            <person name="Chen J."/>
            <person name="Wang L."/>
            <person name="Chen A."/>
            <person name="Yu S."/>
            <person name="Gao Z."/>
            <person name="Jin L."/>
            <person name="Gu W."/>
            <person name="Wang Z."/>
            <person name="Zhao L."/>
            <person name="Shi B."/>
            <person name="Wen H."/>
            <person name="Lin R."/>
            <person name="Jones M.K."/>
            <person name="Brejova B."/>
            <person name="Vinar T."/>
            <person name="Zhao G."/>
            <person name="McManus D.P."/>
            <person name="Chen Z."/>
            <person name="Zhou Y."/>
            <person name="Wang S."/>
        </authorList>
    </citation>
    <scope>NUCLEOTIDE SEQUENCE [LARGE SCALE GENOMIC DNA]</scope>
</reference>
<organism evidence="1 2">
    <name type="scientific">Echinococcus granulosus</name>
    <name type="common">Hydatid tapeworm</name>
    <dbReference type="NCBI Taxonomy" id="6210"/>
    <lineage>
        <taxon>Eukaryota</taxon>
        <taxon>Metazoa</taxon>
        <taxon>Spiralia</taxon>
        <taxon>Lophotrochozoa</taxon>
        <taxon>Platyhelminthes</taxon>
        <taxon>Cestoda</taxon>
        <taxon>Eucestoda</taxon>
        <taxon>Cyclophyllidea</taxon>
        <taxon>Taeniidae</taxon>
        <taxon>Echinococcus</taxon>
        <taxon>Echinococcus granulosus group</taxon>
    </lineage>
</organism>
<proteinExistence type="predicted"/>
<dbReference type="AlphaFoldDB" id="W6U0L3"/>
<dbReference type="RefSeq" id="XP_024345162.1">
    <property type="nucleotide sequence ID" value="XM_024500424.1"/>
</dbReference>
<accession>W6U0L3</accession>
<keyword evidence="2" id="KW-1185">Reference proteome</keyword>
<name>W6U0L3_ECHGR</name>
<evidence type="ECO:0000313" key="2">
    <source>
        <dbReference type="Proteomes" id="UP000019149"/>
    </source>
</evidence>
<dbReference type="Proteomes" id="UP000019149">
    <property type="component" value="Unassembled WGS sequence"/>
</dbReference>
<sequence>MARARFFQWSSVASLGDGYEYVPCHYHLFTVFCSFEAKLNLRIETTRRRAIYYFSAQLNACFNLKASSMHGKRLQKQTINYTVIHRAQKLNRDKAPMLYTGCNSTQFFTQKLLELAVILNFMITAAEDLRNFGFRQSSYRLD</sequence>
<dbReference type="GeneID" id="36346890"/>
<gene>
    <name evidence="1" type="ORF">EGR_11177</name>
</gene>
<dbReference type="CTD" id="36346890"/>
<protein>
    <submittedName>
        <fullName evidence="1">Uncharacterized protein</fullName>
    </submittedName>
</protein>